<dbReference type="EMBL" id="FWXY01000005">
    <property type="protein sequence ID" value="SMC59401.1"/>
    <property type="molecule type" value="Genomic_DNA"/>
</dbReference>
<keyword evidence="6 14" id="KW-0418">Kinase</keyword>
<keyword evidence="11" id="KW-0472">Membrane</keyword>
<dbReference type="GO" id="GO:0005524">
    <property type="term" value="F:ATP binding"/>
    <property type="evidence" value="ECO:0007669"/>
    <property type="project" value="UniProtKB-KW"/>
</dbReference>
<evidence type="ECO:0000313" key="15">
    <source>
        <dbReference type="Proteomes" id="UP000192418"/>
    </source>
</evidence>
<feature type="domain" description="Response regulatory" evidence="13">
    <location>
        <begin position="496"/>
        <end position="612"/>
    </location>
</feature>
<keyword evidence="7" id="KW-0067">ATP-binding</keyword>
<dbReference type="Proteomes" id="UP000192418">
    <property type="component" value="Unassembled WGS sequence"/>
</dbReference>
<dbReference type="Pfam" id="PF00512">
    <property type="entry name" value="HisKA"/>
    <property type="match status" value="1"/>
</dbReference>
<keyword evidence="10" id="KW-0175">Coiled coil</keyword>
<dbReference type="InterPro" id="IPR001789">
    <property type="entry name" value="Sig_transdc_resp-reg_receiver"/>
</dbReference>
<evidence type="ECO:0000256" key="7">
    <source>
        <dbReference type="ARBA" id="ARBA00022840"/>
    </source>
</evidence>
<gene>
    <name evidence="14" type="ORF">SAMN02746065_10536</name>
</gene>
<dbReference type="PROSITE" id="PS50110">
    <property type="entry name" value="RESPONSE_REGULATORY"/>
    <property type="match status" value="1"/>
</dbReference>
<evidence type="ECO:0000256" key="6">
    <source>
        <dbReference type="ARBA" id="ARBA00022777"/>
    </source>
</evidence>
<reference evidence="14 15" key="1">
    <citation type="submission" date="2017-04" db="EMBL/GenBank/DDBJ databases">
        <authorList>
            <person name="Afonso C.L."/>
            <person name="Miller P.J."/>
            <person name="Scott M.A."/>
            <person name="Spackman E."/>
            <person name="Goraichik I."/>
            <person name="Dimitrov K.M."/>
            <person name="Suarez D.L."/>
            <person name="Swayne D.E."/>
        </authorList>
    </citation>
    <scope>NUCLEOTIDE SEQUENCE [LARGE SCALE GENOMIC DNA]</scope>
    <source>
        <strain evidence="14 15">DSM 3385</strain>
    </source>
</reference>
<keyword evidence="5" id="KW-0547">Nucleotide-binding</keyword>
<dbReference type="InterPro" id="IPR036890">
    <property type="entry name" value="HATPase_C_sf"/>
</dbReference>
<keyword evidence="11" id="KW-1133">Transmembrane helix</keyword>
<feature type="transmembrane region" description="Helical" evidence="11">
    <location>
        <begin position="110"/>
        <end position="143"/>
    </location>
</feature>
<proteinExistence type="predicted"/>
<evidence type="ECO:0000259" key="12">
    <source>
        <dbReference type="PROSITE" id="PS50109"/>
    </source>
</evidence>
<dbReference type="InterPro" id="IPR005467">
    <property type="entry name" value="His_kinase_dom"/>
</dbReference>
<feature type="transmembrane region" description="Helical" evidence="11">
    <location>
        <begin position="84"/>
        <end position="103"/>
    </location>
</feature>
<dbReference type="InterPro" id="IPR036097">
    <property type="entry name" value="HisK_dim/P_sf"/>
</dbReference>
<dbReference type="CDD" id="cd00156">
    <property type="entry name" value="REC"/>
    <property type="match status" value="1"/>
</dbReference>
<dbReference type="SUPFAM" id="SSF52172">
    <property type="entry name" value="CheY-like"/>
    <property type="match status" value="1"/>
</dbReference>
<dbReference type="InterPro" id="IPR003661">
    <property type="entry name" value="HisK_dim/P_dom"/>
</dbReference>
<dbReference type="Gene3D" id="3.40.50.2300">
    <property type="match status" value="1"/>
</dbReference>
<feature type="modified residue" description="4-aspartylphosphate" evidence="9">
    <location>
        <position position="547"/>
    </location>
</feature>
<dbReference type="SMART" id="SM00387">
    <property type="entry name" value="HATPase_c"/>
    <property type="match status" value="1"/>
</dbReference>
<feature type="coiled-coil region" evidence="10">
    <location>
        <begin position="193"/>
        <end position="244"/>
    </location>
</feature>
<accession>A0A1W2AG15</accession>
<dbReference type="SUPFAM" id="SSF47384">
    <property type="entry name" value="Homodimeric domain of signal transducing histidine kinase"/>
    <property type="match status" value="1"/>
</dbReference>
<evidence type="ECO:0000256" key="3">
    <source>
        <dbReference type="ARBA" id="ARBA00022553"/>
    </source>
</evidence>
<organism evidence="14 15">
    <name type="scientific">Desulfocicer vacuolatum DSM 3385</name>
    <dbReference type="NCBI Taxonomy" id="1121400"/>
    <lineage>
        <taxon>Bacteria</taxon>
        <taxon>Pseudomonadati</taxon>
        <taxon>Thermodesulfobacteriota</taxon>
        <taxon>Desulfobacteria</taxon>
        <taxon>Desulfobacterales</taxon>
        <taxon>Desulfobacteraceae</taxon>
        <taxon>Desulfocicer</taxon>
    </lineage>
</organism>
<dbReference type="SMART" id="SM00448">
    <property type="entry name" value="REC"/>
    <property type="match status" value="1"/>
</dbReference>
<dbReference type="PANTHER" id="PTHR43065">
    <property type="entry name" value="SENSOR HISTIDINE KINASE"/>
    <property type="match status" value="1"/>
</dbReference>
<dbReference type="STRING" id="1121400.SAMN02746065_10536"/>
<dbReference type="RefSeq" id="WP_170923722.1">
    <property type="nucleotide sequence ID" value="NZ_FWXY01000005.1"/>
</dbReference>
<keyword evidence="4" id="KW-0808">Transferase</keyword>
<evidence type="ECO:0000256" key="4">
    <source>
        <dbReference type="ARBA" id="ARBA00022679"/>
    </source>
</evidence>
<evidence type="ECO:0000256" key="10">
    <source>
        <dbReference type="SAM" id="Coils"/>
    </source>
</evidence>
<dbReference type="Gene3D" id="1.10.287.130">
    <property type="match status" value="1"/>
</dbReference>
<feature type="domain" description="Histidine kinase" evidence="12">
    <location>
        <begin position="253"/>
        <end position="476"/>
    </location>
</feature>
<dbReference type="PRINTS" id="PR00344">
    <property type="entry name" value="BCTRLSENSOR"/>
</dbReference>
<evidence type="ECO:0000256" key="8">
    <source>
        <dbReference type="ARBA" id="ARBA00023012"/>
    </source>
</evidence>
<dbReference type="Pfam" id="PF20969">
    <property type="entry name" value="MASE11"/>
    <property type="match status" value="1"/>
</dbReference>
<evidence type="ECO:0000313" key="14">
    <source>
        <dbReference type="EMBL" id="SMC59401.1"/>
    </source>
</evidence>
<dbReference type="InterPro" id="IPR004358">
    <property type="entry name" value="Sig_transdc_His_kin-like_C"/>
</dbReference>
<evidence type="ECO:0000259" key="13">
    <source>
        <dbReference type="PROSITE" id="PS50110"/>
    </source>
</evidence>
<protein>
    <recommendedName>
        <fullName evidence="2">histidine kinase</fullName>
        <ecNumber evidence="2">2.7.13.3</ecNumber>
    </recommendedName>
</protein>
<dbReference type="GO" id="GO:0000155">
    <property type="term" value="F:phosphorelay sensor kinase activity"/>
    <property type="evidence" value="ECO:0007669"/>
    <property type="project" value="InterPro"/>
</dbReference>
<dbReference type="Gene3D" id="3.30.565.10">
    <property type="entry name" value="Histidine kinase-like ATPase, C-terminal domain"/>
    <property type="match status" value="1"/>
</dbReference>
<keyword evidence="3 9" id="KW-0597">Phosphoprotein</keyword>
<dbReference type="AlphaFoldDB" id="A0A1W2AG15"/>
<dbReference type="InterPro" id="IPR048437">
    <property type="entry name" value="MASE11"/>
</dbReference>
<feature type="transmembrane region" description="Helical" evidence="11">
    <location>
        <begin position="55"/>
        <end position="78"/>
    </location>
</feature>
<feature type="transmembrane region" description="Helical" evidence="11">
    <location>
        <begin position="28"/>
        <end position="48"/>
    </location>
</feature>
<name>A0A1W2AG15_9BACT</name>
<dbReference type="Pfam" id="PF00072">
    <property type="entry name" value="Response_reg"/>
    <property type="match status" value="1"/>
</dbReference>
<keyword evidence="15" id="KW-1185">Reference proteome</keyword>
<dbReference type="EC" id="2.7.13.3" evidence="2"/>
<dbReference type="Pfam" id="PF02518">
    <property type="entry name" value="HATPase_c"/>
    <property type="match status" value="1"/>
</dbReference>
<dbReference type="InterPro" id="IPR011006">
    <property type="entry name" value="CheY-like_superfamily"/>
</dbReference>
<dbReference type="PROSITE" id="PS50109">
    <property type="entry name" value="HIS_KIN"/>
    <property type="match status" value="1"/>
</dbReference>
<dbReference type="SMART" id="SM00388">
    <property type="entry name" value="HisKA"/>
    <property type="match status" value="1"/>
</dbReference>
<feature type="transmembrane region" description="Helical" evidence="11">
    <location>
        <begin position="163"/>
        <end position="186"/>
    </location>
</feature>
<evidence type="ECO:0000256" key="5">
    <source>
        <dbReference type="ARBA" id="ARBA00022741"/>
    </source>
</evidence>
<evidence type="ECO:0000256" key="1">
    <source>
        <dbReference type="ARBA" id="ARBA00000085"/>
    </source>
</evidence>
<keyword evidence="11" id="KW-0812">Transmembrane</keyword>
<evidence type="ECO:0000256" key="9">
    <source>
        <dbReference type="PROSITE-ProRule" id="PRU00169"/>
    </source>
</evidence>
<keyword evidence="8" id="KW-0902">Two-component regulatory system</keyword>
<sequence length="614" mass="69417">MKAIFSYLKDKLFSHKSITLAQWQEKSFVFVLMCICVVSLFPLINSCIRAAGDGLWVNLTLYVLSYLLCFFITVAWYLPFKLRAWMGVMVLFGLGCLAMFSIGPLGSGRIWMFFASVFATLVLGINSGIFVLTLQLIVLLCFTHLLKINFSFWANLQTYSRDIWVTTSITFMFLSIISVVSMGRLIRGLSRSLERSRKTGEELKKTARQLNRQIQAHRGTIATLKEMEKERIKYETRIQQMQKMEAIGSLAGGIAHDFNNILSPMIGYSEMIKEELVDKPELQSNLDEVLKASVRAKNLVAQILSFSRQESEIRQPVAVQKVARECLNLLRSTIPRTIHIESIIDTQCDKVFGDPTKLHQVMMNLGINAYHAMELTGGTLWVIFEESLVEEGFCPTPDLPPGRYGLLVFRDTGEGMDKQILEKIFDPHFTTKSRGKGSGLGLSVVKSIIEEFKGNIRVQSQKGVGTEFCIYFPLMSGEQQIQFVPEEIPIPRGNEHILLVDDEKSVACMAHQMLERLGYHVTMTTAGDDALQIFSRTPSDFDLLITDMTMPQMTGVELLSRARAIRQSLPVILCSGFSDQVNTEKARKLKFNAYLDKPFSLRKIGETIREVLDE</sequence>
<comment type="catalytic activity">
    <reaction evidence="1">
        <text>ATP + protein L-histidine = ADP + protein N-phospho-L-histidine.</text>
        <dbReference type="EC" id="2.7.13.3"/>
    </reaction>
</comment>
<dbReference type="SUPFAM" id="SSF55874">
    <property type="entry name" value="ATPase domain of HSP90 chaperone/DNA topoisomerase II/histidine kinase"/>
    <property type="match status" value="1"/>
</dbReference>
<dbReference type="PANTHER" id="PTHR43065:SF46">
    <property type="entry name" value="C4-DICARBOXYLATE TRANSPORT SENSOR PROTEIN DCTB"/>
    <property type="match status" value="1"/>
</dbReference>
<dbReference type="InterPro" id="IPR003594">
    <property type="entry name" value="HATPase_dom"/>
</dbReference>
<evidence type="ECO:0000256" key="11">
    <source>
        <dbReference type="SAM" id="Phobius"/>
    </source>
</evidence>
<evidence type="ECO:0000256" key="2">
    <source>
        <dbReference type="ARBA" id="ARBA00012438"/>
    </source>
</evidence>